<name>A0AA36Y3Z7_9FIRM</name>
<comment type="caution">
    <text evidence="1">The sequence shown here is derived from an EMBL/GenBank/DDBJ whole genome shotgun (WGS) entry which is preliminary data.</text>
</comment>
<proteinExistence type="predicted"/>
<accession>A0AA36Y3Z7</accession>
<keyword evidence="2" id="KW-1185">Reference proteome</keyword>
<reference evidence="1 2" key="1">
    <citation type="submission" date="2011-10" db="EMBL/GenBank/DDBJ databases">
        <title>The Genome Sequence of Lachnospiraceae bacterium ACC2.</title>
        <authorList>
            <consortium name="The Broad Institute Genome Sequencing Platform"/>
            <person name="Earl A."/>
            <person name="Ward D."/>
            <person name="Feldgarden M."/>
            <person name="Gevers D."/>
            <person name="Sizova M."/>
            <person name="Hazen A."/>
            <person name="Epstein S."/>
            <person name="Young S.K."/>
            <person name="Zeng Q."/>
            <person name="Gargeya S."/>
            <person name="Fitzgerald M."/>
            <person name="Haas B."/>
            <person name="Abouelleil A."/>
            <person name="Alvarado L."/>
            <person name="Arachchi H.M."/>
            <person name="Berlin A."/>
            <person name="Brown A."/>
            <person name="Chapman S.B."/>
            <person name="Chen Z."/>
            <person name="Dunbar C."/>
            <person name="Freedman E."/>
            <person name="Gearin G."/>
            <person name="Goldberg J."/>
            <person name="Griggs A."/>
            <person name="Gujja S."/>
            <person name="Heiman D."/>
            <person name="Howarth C."/>
            <person name="Larson L."/>
            <person name="Lui A."/>
            <person name="MacDonald P.J.P."/>
            <person name="Montmayeur A."/>
            <person name="Murphy C."/>
            <person name="Neiman D."/>
            <person name="Pearson M."/>
            <person name="Priest M."/>
            <person name="Roberts A."/>
            <person name="Saif S."/>
            <person name="Shea T."/>
            <person name="Shenoy N."/>
            <person name="Sisk P."/>
            <person name="Stolte C."/>
            <person name="Sykes S."/>
            <person name="Wortman J."/>
            <person name="Nusbaum C."/>
            <person name="Birren B."/>
        </authorList>
    </citation>
    <scope>NUCLEOTIDE SEQUENCE [LARGE SCALE GENOMIC DNA]</scope>
    <source>
        <strain evidence="1 2">ACC2</strain>
    </source>
</reference>
<dbReference type="EMBL" id="AGEL01000013">
    <property type="protein sequence ID" value="EHO16038.1"/>
    <property type="molecule type" value="Genomic_DNA"/>
</dbReference>
<dbReference type="RefSeq" id="WP_009533416.1">
    <property type="nucleotide sequence ID" value="NZ_JH590863.1"/>
</dbReference>
<protein>
    <submittedName>
        <fullName evidence="1">Uncharacterized protein</fullName>
    </submittedName>
</protein>
<gene>
    <name evidence="1" type="ORF">HMPREF9623_01584</name>
</gene>
<sequence length="109" mass="12870">MSCRCSDIRDCERDLRVLQRTLRDNRQLGQRIRTLAASGHAGDEQDERAYPVEESLRARMRQKTEEFSARALEAQQRYQRYLENCIWAAEDDLAAMQEEDDAYHEDDDD</sequence>
<evidence type="ECO:0000313" key="2">
    <source>
        <dbReference type="Proteomes" id="UP000018466"/>
    </source>
</evidence>
<evidence type="ECO:0000313" key="1">
    <source>
        <dbReference type="EMBL" id="EHO16038.1"/>
    </source>
</evidence>
<organism evidence="1 2">
    <name type="scientific">Stomatobaculum longum</name>
    <dbReference type="NCBI Taxonomy" id="796942"/>
    <lineage>
        <taxon>Bacteria</taxon>
        <taxon>Bacillati</taxon>
        <taxon>Bacillota</taxon>
        <taxon>Clostridia</taxon>
        <taxon>Lachnospirales</taxon>
        <taxon>Lachnospiraceae</taxon>
        <taxon>Stomatobaculum</taxon>
    </lineage>
</organism>
<dbReference type="AlphaFoldDB" id="A0AA36Y3Z7"/>
<dbReference type="GeneID" id="86941312"/>
<dbReference type="Proteomes" id="UP000018466">
    <property type="component" value="Unassembled WGS sequence"/>
</dbReference>